<dbReference type="Proteomes" id="UP001633002">
    <property type="component" value="Unassembled WGS sequence"/>
</dbReference>
<feature type="transmembrane region" description="Helical" evidence="1">
    <location>
        <begin position="304"/>
        <end position="324"/>
    </location>
</feature>
<dbReference type="PANTHER" id="PTHR33372">
    <property type="match status" value="1"/>
</dbReference>
<organism evidence="2 3">
    <name type="scientific">Riccia sorocarpa</name>
    <dbReference type="NCBI Taxonomy" id="122646"/>
    <lineage>
        <taxon>Eukaryota</taxon>
        <taxon>Viridiplantae</taxon>
        <taxon>Streptophyta</taxon>
        <taxon>Embryophyta</taxon>
        <taxon>Marchantiophyta</taxon>
        <taxon>Marchantiopsida</taxon>
        <taxon>Marchantiidae</taxon>
        <taxon>Marchantiales</taxon>
        <taxon>Ricciaceae</taxon>
        <taxon>Riccia</taxon>
    </lineage>
</organism>
<keyword evidence="1" id="KW-0812">Transmembrane</keyword>
<dbReference type="InterPro" id="IPR021788">
    <property type="entry name" value="CPP1-like"/>
</dbReference>
<name>A0ABD3GJV6_9MARC</name>
<keyword evidence="3" id="KW-1185">Reference proteome</keyword>
<keyword evidence="1" id="KW-0472">Membrane</keyword>
<proteinExistence type="predicted"/>
<accession>A0ABD3GJV6</accession>
<feature type="transmembrane region" description="Helical" evidence="1">
    <location>
        <begin position="242"/>
        <end position="260"/>
    </location>
</feature>
<comment type="caution">
    <text evidence="2">The sequence shown here is derived from an EMBL/GenBank/DDBJ whole genome shotgun (WGS) entry which is preliminary data.</text>
</comment>
<evidence type="ECO:0008006" key="4">
    <source>
        <dbReference type="Google" id="ProtNLM"/>
    </source>
</evidence>
<dbReference type="Pfam" id="PF11833">
    <property type="entry name" value="CPP1-like"/>
    <property type="match status" value="1"/>
</dbReference>
<evidence type="ECO:0000313" key="3">
    <source>
        <dbReference type="Proteomes" id="UP001633002"/>
    </source>
</evidence>
<reference evidence="2 3" key="1">
    <citation type="submission" date="2024-09" db="EMBL/GenBank/DDBJ databases">
        <title>Chromosome-scale assembly of Riccia sorocarpa.</title>
        <authorList>
            <person name="Paukszto L."/>
        </authorList>
    </citation>
    <scope>NUCLEOTIDE SEQUENCE [LARGE SCALE GENOMIC DNA]</scope>
    <source>
        <strain evidence="2">LP-2024</strain>
        <tissue evidence="2">Aerial parts of the thallus</tissue>
    </source>
</reference>
<dbReference type="PANTHER" id="PTHR33372:SF10">
    <property type="entry name" value="OS03G0137300 PROTEIN"/>
    <property type="match status" value="1"/>
</dbReference>
<dbReference type="EMBL" id="JBJQOH010000007">
    <property type="protein sequence ID" value="KAL3677994.1"/>
    <property type="molecule type" value="Genomic_DNA"/>
</dbReference>
<protein>
    <recommendedName>
        <fullName evidence="4">Protein CHAPERONE-LIKE PROTEIN OF POR1, chloroplastic</fullName>
    </recommendedName>
</protein>
<evidence type="ECO:0000313" key="2">
    <source>
        <dbReference type="EMBL" id="KAL3677994.1"/>
    </source>
</evidence>
<dbReference type="AlphaFoldDB" id="A0ABD3GJV6"/>
<evidence type="ECO:0000256" key="1">
    <source>
        <dbReference type="SAM" id="Phobius"/>
    </source>
</evidence>
<gene>
    <name evidence="2" type="ORF">R1sor_020950</name>
</gene>
<feature type="transmembrane region" description="Helical" evidence="1">
    <location>
        <begin position="272"/>
        <end position="292"/>
    </location>
</feature>
<keyword evidence="1" id="KW-1133">Transmembrane helix</keyword>
<sequence length="325" mass="33785">MASRVYHGVLPLAVGSRRGGTLGDISQHNSSSALPCCSSPLVVCSLASKGLGSGVGRDSAGLSGLRRLRDRFRNGKCDRKVGGGKNYRPLSIFAKGTDDSLSPSEMTYEAALKLLGVAEGASFDEILGAKKSLVDSCGGDTERISQLEAAYDTLLMQSLSQRRQGKVVDSSIRYADVRKSRPASGGGGPVWLKEALKNAPVAVQAPAVNEIGLQTGVYSALILLTFASGLQQSSQTAIQTGADTPGLLLAIGFGASLYFLRKQNVKLGKATVITVAGLVAGAVLGGGVESWLRVDIVPFLGVGSPAVVVSELVLVSLYLTSLYLR</sequence>